<sequence length="134" mass="15307">MAKQQFSAEQHSVRVLKVGERVRHILSELLTRGEVHDETLSAHSVSVTEVKMTPDLKHASVYVKPLLGEDEDAVIKALRTNTAFFQREVAKRLGLKFAPRLQFRPDESFEEADRIERLLNDPKVARDLDGDEEE</sequence>
<proteinExistence type="inferred from homology"/>
<comment type="similarity">
    <text evidence="2">Belongs to the RbfA family.</text>
</comment>
<dbReference type="RefSeq" id="WP_115492992.1">
    <property type="nucleotide sequence ID" value="NZ_JACHWW010000002.1"/>
</dbReference>
<keyword evidence="4" id="KW-1185">Reference proteome</keyword>
<evidence type="ECO:0000313" key="3">
    <source>
        <dbReference type="EMBL" id="RDS75724.1"/>
    </source>
</evidence>
<dbReference type="GO" id="GO:0005829">
    <property type="term" value="C:cytosol"/>
    <property type="evidence" value="ECO:0007669"/>
    <property type="project" value="TreeGrafter"/>
</dbReference>
<evidence type="ECO:0000256" key="2">
    <source>
        <dbReference type="HAMAP-Rule" id="MF_00003"/>
    </source>
</evidence>
<comment type="subcellular location">
    <subcellularLocation>
        <location evidence="2">Cytoplasm</location>
    </subcellularLocation>
</comment>
<dbReference type="GO" id="GO:0030490">
    <property type="term" value="P:maturation of SSU-rRNA"/>
    <property type="evidence" value="ECO:0007669"/>
    <property type="project" value="UniProtKB-UniRule"/>
</dbReference>
<keyword evidence="2" id="KW-0963">Cytoplasm</keyword>
<gene>
    <name evidence="2" type="primary">rbfA</name>
    <name evidence="3" type="ORF">DL238_13555</name>
</gene>
<dbReference type="NCBIfam" id="TIGR00082">
    <property type="entry name" value="rbfA"/>
    <property type="match status" value="1"/>
</dbReference>
<dbReference type="Pfam" id="PF02033">
    <property type="entry name" value="RBFA"/>
    <property type="match status" value="1"/>
</dbReference>
<dbReference type="Proteomes" id="UP000254101">
    <property type="component" value="Unassembled WGS sequence"/>
</dbReference>
<evidence type="ECO:0000313" key="4">
    <source>
        <dbReference type="Proteomes" id="UP000254101"/>
    </source>
</evidence>
<dbReference type="SUPFAM" id="SSF89919">
    <property type="entry name" value="Ribosome-binding factor A, RbfA"/>
    <property type="match status" value="1"/>
</dbReference>
<dbReference type="HAMAP" id="MF_00003">
    <property type="entry name" value="RbfA"/>
    <property type="match status" value="1"/>
</dbReference>
<reference evidence="3 4" key="1">
    <citation type="submission" date="2018-07" db="EMBL/GenBank/DDBJ databases">
        <title>Erythrobacter nanhaiensis sp. nov., a novel member of the genus Erythrobacter isolated from the South China Sea.</title>
        <authorList>
            <person name="Chen X."/>
            <person name="Liu J."/>
        </authorList>
    </citation>
    <scope>NUCLEOTIDE SEQUENCE [LARGE SCALE GENOMIC DNA]</scope>
    <source>
        <strain evidence="3 4">S-5</strain>
    </source>
</reference>
<organism evidence="3 4">
    <name type="scientific">Alteriqipengyuania lutimaris</name>
    <dbReference type="NCBI Taxonomy" id="1538146"/>
    <lineage>
        <taxon>Bacteria</taxon>
        <taxon>Pseudomonadati</taxon>
        <taxon>Pseudomonadota</taxon>
        <taxon>Alphaproteobacteria</taxon>
        <taxon>Sphingomonadales</taxon>
        <taxon>Erythrobacteraceae</taxon>
        <taxon>Alteriqipengyuania</taxon>
    </lineage>
</organism>
<dbReference type="InterPro" id="IPR000238">
    <property type="entry name" value="RbfA"/>
</dbReference>
<evidence type="ECO:0000256" key="1">
    <source>
        <dbReference type="ARBA" id="ARBA00022517"/>
    </source>
</evidence>
<comment type="function">
    <text evidence="2">One of several proteins that assist in the late maturation steps of the functional core of the 30S ribosomal subunit. Associates with free 30S ribosomal subunits (but not with 30S subunits that are part of 70S ribosomes or polysomes). Required for efficient processing of 16S rRNA. May interact with the 5'-terminal helix region of 16S rRNA.</text>
</comment>
<dbReference type="EMBL" id="QRBB01000002">
    <property type="protein sequence ID" value="RDS75724.1"/>
    <property type="molecule type" value="Genomic_DNA"/>
</dbReference>
<dbReference type="AlphaFoldDB" id="A0A395LJT8"/>
<dbReference type="InterPro" id="IPR020053">
    <property type="entry name" value="Ribosome-bd_factorA_CS"/>
</dbReference>
<dbReference type="NCBIfam" id="NF001802">
    <property type="entry name" value="PRK00521.2-5"/>
    <property type="match status" value="1"/>
</dbReference>
<dbReference type="InterPro" id="IPR023799">
    <property type="entry name" value="RbfA_dom_sf"/>
</dbReference>
<dbReference type="GO" id="GO:0043024">
    <property type="term" value="F:ribosomal small subunit binding"/>
    <property type="evidence" value="ECO:0007669"/>
    <property type="project" value="TreeGrafter"/>
</dbReference>
<comment type="caution">
    <text evidence="3">The sequence shown here is derived from an EMBL/GenBank/DDBJ whole genome shotgun (WGS) entry which is preliminary data.</text>
</comment>
<accession>A0A395LJT8</accession>
<dbReference type="OrthoDB" id="9805051at2"/>
<dbReference type="PANTHER" id="PTHR33515">
    <property type="entry name" value="RIBOSOME-BINDING FACTOR A, CHLOROPLASTIC-RELATED"/>
    <property type="match status" value="1"/>
</dbReference>
<keyword evidence="1 2" id="KW-0690">Ribosome biogenesis</keyword>
<comment type="subunit">
    <text evidence="2">Monomer. Binds 30S ribosomal subunits, but not 50S ribosomal subunits or 70S ribosomes.</text>
</comment>
<name>A0A395LJT8_9SPHN</name>
<dbReference type="InterPro" id="IPR015946">
    <property type="entry name" value="KH_dom-like_a/b"/>
</dbReference>
<dbReference type="Gene3D" id="3.30.300.20">
    <property type="match status" value="1"/>
</dbReference>
<protein>
    <recommendedName>
        <fullName evidence="2">Ribosome-binding factor A</fullName>
    </recommendedName>
</protein>
<dbReference type="PANTHER" id="PTHR33515:SF1">
    <property type="entry name" value="RIBOSOME-BINDING FACTOR A, CHLOROPLASTIC-RELATED"/>
    <property type="match status" value="1"/>
</dbReference>
<dbReference type="PROSITE" id="PS01319">
    <property type="entry name" value="RBFA"/>
    <property type="match status" value="1"/>
</dbReference>